<dbReference type="InterPro" id="IPR051176">
    <property type="entry name" value="Cent_Immune-Sig_Mod"/>
</dbReference>
<dbReference type="SUPFAM" id="SSF49879">
    <property type="entry name" value="SMAD/FHA domain"/>
    <property type="match status" value="1"/>
</dbReference>
<gene>
    <name evidence="3" type="ORF">SPI_00270</name>
</gene>
<evidence type="ECO:0000313" key="4">
    <source>
        <dbReference type="Proteomes" id="UP000076874"/>
    </source>
</evidence>
<dbReference type="InterPro" id="IPR008984">
    <property type="entry name" value="SMAD_FHA_dom_sf"/>
</dbReference>
<dbReference type="SMART" id="SM00240">
    <property type="entry name" value="FHA"/>
    <property type="match status" value="1"/>
</dbReference>
<proteinExistence type="predicted"/>
<sequence length="631" mass="66237">MSTEQEKQPPRATAYDHILLSLNRTDVDPKDEQFPIRTIRLTQDNPKLSVGRSSKTVSKGLFSAADNGLFDSLVVSRNHAEIDADLDEGVLRITDQGSFHGTFVNDKSLPKGEASVLKSGDTVRFGVHISRGLEVFSPATVEVDAVPHVAACIVEQARSYRAPESVDDFSDGGSECDCNSVQNHSNTESSDGGRVDNDSMSSAQSFALKSPVSLPADDTRSLGPEGSDDVYGEDESEQEGDDAVYESPDDEDMDPSQPYPLEEDDDVKIGGEARPVPENDGAESENRDLDGNPEIVEDEDDGGDFLHAELDRYQKLPGDPQVSSSIQERNATTSATSILSIHELCSPSSALAEDVSGAASLSQEYGYVNETFADDVVARDIPTPAHTGPAAAAESVTFTSQTAVQAPVAVMTTEPAVTEKASTNNVEPTVPLAPVSHAAAPVPSPLIEKVESFLAAASQPPSHDGNDDGNNGRDALRAMTSNAAKKSLPNRKRKADMITPDNDDAPVPKVASDAGPGVGPNIGGDVVSAATPSVVPFKAFNKAMADRNTTATQFAPDATAAERRAAPVDVAAKTASPAMRAPAVKRQATEEAVEADKKSKGTAWAVAEKVGIAALGGAVVLGSLIYTAPTF</sequence>
<feature type="region of interest" description="Disordered" evidence="1">
    <location>
        <begin position="572"/>
        <end position="600"/>
    </location>
</feature>
<dbReference type="InterPro" id="IPR000253">
    <property type="entry name" value="FHA_dom"/>
</dbReference>
<evidence type="ECO:0000313" key="3">
    <source>
        <dbReference type="EMBL" id="OAA68075.1"/>
    </source>
</evidence>
<dbReference type="GO" id="GO:0005737">
    <property type="term" value="C:cytoplasm"/>
    <property type="evidence" value="ECO:0007669"/>
    <property type="project" value="TreeGrafter"/>
</dbReference>
<name>A0A167ZZQ6_9HYPO</name>
<feature type="region of interest" description="Disordered" evidence="1">
    <location>
        <begin position="482"/>
        <end position="507"/>
    </location>
</feature>
<dbReference type="Proteomes" id="UP000076874">
    <property type="component" value="Unassembled WGS sequence"/>
</dbReference>
<feature type="compositionally biased region" description="Basic and acidic residues" evidence="1">
    <location>
        <begin position="267"/>
        <end position="277"/>
    </location>
</feature>
<keyword evidence="4" id="KW-1185">Reference proteome</keyword>
<feature type="compositionally biased region" description="Polar residues" evidence="1">
    <location>
        <begin position="198"/>
        <end position="207"/>
    </location>
</feature>
<dbReference type="EMBL" id="AZHD01000001">
    <property type="protein sequence ID" value="OAA68075.1"/>
    <property type="molecule type" value="Genomic_DNA"/>
</dbReference>
<dbReference type="Gene3D" id="2.60.200.20">
    <property type="match status" value="1"/>
</dbReference>
<dbReference type="PANTHER" id="PTHR15715">
    <property type="entry name" value="CENTROSOMAL PROTEIN OF 170 KDA"/>
    <property type="match status" value="1"/>
</dbReference>
<feature type="region of interest" description="Disordered" evidence="1">
    <location>
        <begin position="164"/>
        <end position="333"/>
    </location>
</feature>
<feature type="compositionally biased region" description="Polar residues" evidence="1">
    <location>
        <begin position="177"/>
        <end position="190"/>
    </location>
</feature>
<accession>A0A167ZZQ6</accession>
<dbReference type="Pfam" id="PF00498">
    <property type="entry name" value="FHA"/>
    <property type="match status" value="1"/>
</dbReference>
<feature type="compositionally biased region" description="Polar residues" evidence="1">
    <location>
        <begin position="321"/>
        <end position="333"/>
    </location>
</feature>
<feature type="compositionally biased region" description="Acidic residues" evidence="1">
    <location>
        <begin position="226"/>
        <end position="254"/>
    </location>
</feature>
<evidence type="ECO:0000259" key="2">
    <source>
        <dbReference type="PROSITE" id="PS50006"/>
    </source>
</evidence>
<dbReference type="AlphaFoldDB" id="A0A167ZZQ6"/>
<feature type="compositionally biased region" description="Basic and acidic residues" evidence="1">
    <location>
        <begin position="304"/>
        <end position="314"/>
    </location>
</feature>
<dbReference type="STRING" id="1081102.A0A167ZZQ6"/>
<protein>
    <submittedName>
        <fullName evidence="3">Fha domain containing protein</fullName>
    </submittedName>
</protein>
<dbReference type="OrthoDB" id="4096268at2759"/>
<feature type="domain" description="FHA" evidence="2">
    <location>
        <begin position="48"/>
        <end position="109"/>
    </location>
</feature>
<dbReference type="PROSITE" id="PS50006">
    <property type="entry name" value="FHA_DOMAIN"/>
    <property type="match status" value="1"/>
</dbReference>
<evidence type="ECO:0000256" key="1">
    <source>
        <dbReference type="SAM" id="MobiDB-lite"/>
    </source>
</evidence>
<comment type="caution">
    <text evidence="3">The sequence shown here is derived from an EMBL/GenBank/DDBJ whole genome shotgun (WGS) entry which is preliminary data.</text>
</comment>
<organism evidence="3 4">
    <name type="scientific">Niveomyces insectorum RCEF 264</name>
    <dbReference type="NCBI Taxonomy" id="1081102"/>
    <lineage>
        <taxon>Eukaryota</taxon>
        <taxon>Fungi</taxon>
        <taxon>Dikarya</taxon>
        <taxon>Ascomycota</taxon>
        <taxon>Pezizomycotina</taxon>
        <taxon>Sordariomycetes</taxon>
        <taxon>Hypocreomycetidae</taxon>
        <taxon>Hypocreales</taxon>
        <taxon>Cordycipitaceae</taxon>
        <taxon>Niveomyces</taxon>
    </lineage>
</organism>
<dbReference type="PANTHER" id="PTHR15715:SF48">
    <property type="entry name" value="FHA DOMAIN-CONTAINING PROTEIN"/>
    <property type="match status" value="1"/>
</dbReference>
<reference evidence="3 4" key="1">
    <citation type="journal article" date="2016" name="Genome Biol. Evol.">
        <title>Divergent and convergent evolution of fungal pathogenicity.</title>
        <authorList>
            <person name="Shang Y."/>
            <person name="Xiao G."/>
            <person name="Zheng P."/>
            <person name="Cen K."/>
            <person name="Zhan S."/>
            <person name="Wang C."/>
        </authorList>
    </citation>
    <scope>NUCLEOTIDE SEQUENCE [LARGE SCALE GENOMIC DNA]</scope>
    <source>
        <strain evidence="3 4">RCEF 264</strain>
    </source>
</reference>